<dbReference type="InterPro" id="IPR029044">
    <property type="entry name" value="Nucleotide-diphossugar_trans"/>
</dbReference>
<comment type="caution">
    <text evidence="2">The sequence shown here is derived from an EMBL/GenBank/DDBJ whole genome shotgun (WGS) entry which is preliminary data.</text>
</comment>
<keyword evidence="3" id="KW-1185">Reference proteome</keyword>
<dbReference type="CDD" id="cd00761">
    <property type="entry name" value="Glyco_tranf_GTA_type"/>
    <property type="match status" value="1"/>
</dbReference>
<evidence type="ECO:0000313" key="2">
    <source>
        <dbReference type="EMBL" id="MBC5583510.1"/>
    </source>
</evidence>
<dbReference type="InterPro" id="IPR001173">
    <property type="entry name" value="Glyco_trans_2-like"/>
</dbReference>
<dbReference type="EMBL" id="JACOOA010000001">
    <property type="protein sequence ID" value="MBC5583510.1"/>
    <property type="molecule type" value="Genomic_DNA"/>
</dbReference>
<accession>A0ABR7BQ92</accession>
<dbReference type="InterPro" id="IPR050834">
    <property type="entry name" value="Glycosyltransf_2"/>
</dbReference>
<dbReference type="Gene3D" id="3.90.550.10">
    <property type="entry name" value="Spore Coat Polysaccharide Biosynthesis Protein SpsA, Chain A"/>
    <property type="match status" value="1"/>
</dbReference>
<organism evidence="2 3">
    <name type="scientific">Eggerthella hominis</name>
    <dbReference type="NCBI Taxonomy" id="2763043"/>
    <lineage>
        <taxon>Bacteria</taxon>
        <taxon>Bacillati</taxon>
        <taxon>Actinomycetota</taxon>
        <taxon>Coriobacteriia</taxon>
        <taxon>Eggerthellales</taxon>
        <taxon>Eggerthellaceae</taxon>
        <taxon>Eggerthella</taxon>
    </lineage>
</organism>
<name>A0ABR7BQ92_9ACTN</name>
<sequence>MLISIIVPVFNVERYLRKCLDSLCAQTLQDIEVICVDDGSTDGSLAILREYEANDTRFKVITKPNAGYGNSMNLGFSVAQGEYVGVLESDDFCKPEMCETLYKKACEYQADIVRCNIMLYWSEPAERTELVRYADQNECHVPFDPRSQEKCFLLPPALCCMLVRRSIIVDNNLRLLETPGASYQDTSFSFKLWACAGRAVMIPEAFVFYRQDNESSSINQVDKLYDVCEEYSEIERFLAERGGGYESLLPIMGKRKYSAYIWNYKRIASIYHREYAERISHEFKDGAVLDPKLFSSEDWSDLSLLVNDPLRFVERMDVWDDGRVKLFHSLSRVKRFLNLH</sequence>
<protein>
    <submittedName>
        <fullName evidence="2">Glycosyltransferase family 2 protein</fullName>
    </submittedName>
</protein>
<reference evidence="2 3" key="1">
    <citation type="submission" date="2020-08" db="EMBL/GenBank/DDBJ databases">
        <title>Genome public.</title>
        <authorList>
            <person name="Liu C."/>
            <person name="Sun Q."/>
        </authorList>
    </citation>
    <scope>NUCLEOTIDE SEQUENCE [LARGE SCALE GENOMIC DNA]</scope>
    <source>
        <strain evidence="2 3">NSJ-70</strain>
    </source>
</reference>
<proteinExistence type="predicted"/>
<evidence type="ECO:0000313" key="3">
    <source>
        <dbReference type="Proteomes" id="UP000622448"/>
    </source>
</evidence>
<dbReference type="RefSeq" id="WP_186938122.1">
    <property type="nucleotide sequence ID" value="NZ_JACOOA010000001.1"/>
</dbReference>
<gene>
    <name evidence="2" type="ORF">H8S61_04785</name>
</gene>
<dbReference type="SUPFAM" id="SSF53448">
    <property type="entry name" value="Nucleotide-diphospho-sugar transferases"/>
    <property type="match status" value="1"/>
</dbReference>
<dbReference type="PANTHER" id="PTHR43685:SF11">
    <property type="entry name" value="GLYCOSYLTRANSFERASE TAGX-RELATED"/>
    <property type="match status" value="1"/>
</dbReference>
<dbReference type="Proteomes" id="UP000622448">
    <property type="component" value="Unassembled WGS sequence"/>
</dbReference>
<feature type="domain" description="Glycosyltransferase 2-like" evidence="1">
    <location>
        <begin position="4"/>
        <end position="159"/>
    </location>
</feature>
<dbReference type="Pfam" id="PF00535">
    <property type="entry name" value="Glycos_transf_2"/>
    <property type="match status" value="1"/>
</dbReference>
<evidence type="ECO:0000259" key="1">
    <source>
        <dbReference type="Pfam" id="PF00535"/>
    </source>
</evidence>
<dbReference type="PANTHER" id="PTHR43685">
    <property type="entry name" value="GLYCOSYLTRANSFERASE"/>
    <property type="match status" value="1"/>
</dbReference>